<dbReference type="PANTHER" id="PTHR47592">
    <property type="entry name" value="PBF68 PROTEIN"/>
    <property type="match status" value="1"/>
</dbReference>
<keyword evidence="1" id="KW-0862">Zinc</keyword>
<dbReference type="SMART" id="SM00343">
    <property type="entry name" value="ZnF_C2HC"/>
    <property type="match status" value="1"/>
</dbReference>
<proteinExistence type="predicted"/>
<dbReference type="InterPro" id="IPR001878">
    <property type="entry name" value="Znf_CCHC"/>
</dbReference>
<evidence type="ECO:0000259" key="3">
    <source>
        <dbReference type="PROSITE" id="PS50158"/>
    </source>
</evidence>
<evidence type="ECO:0000256" key="1">
    <source>
        <dbReference type="PROSITE-ProRule" id="PRU00047"/>
    </source>
</evidence>
<feature type="region of interest" description="Disordered" evidence="2">
    <location>
        <begin position="207"/>
        <end position="226"/>
    </location>
</feature>
<comment type="caution">
    <text evidence="4">The sequence shown here is derived from an EMBL/GenBank/DDBJ whole genome shotgun (WGS) entry which is preliminary data.</text>
</comment>
<reference evidence="5" key="1">
    <citation type="journal article" date="2019" name="Gigascience">
        <title>De novo genome assembly of the endangered Acer yangbiense, a plant species with extremely small populations endemic to Yunnan Province, China.</title>
        <authorList>
            <person name="Yang J."/>
            <person name="Wariss H.M."/>
            <person name="Tao L."/>
            <person name="Zhang R."/>
            <person name="Yun Q."/>
            <person name="Hollingsworth P."/>
            <person name="Dao Z."/>
            <person name="Luo G."/>
            <person name="Guo H."/>
            <person name="Ma Y."/>
            <person name="Sun W."/>
        </authorList>
    </citation>
    <scope>NUCLEOTIDE SEQUENCE [LARGE SCALE GENOMIC DNA]</scope>
    <source>
        <strain evidence="5">cv. br00</strain>
    </source>
</reference>
<accession>A0A5N5IXZ5</accession>
<keyword evidence="5" id="KW-1185">Reference proteome</keyword>
<dbReference type="AlphaFoldDB" id="A0A5N5IXZ5"/>
<feature type="domain" description="CCHC-type" evidence="3">
    <location>
        <begin position="234"/>
        <end position="249"/>
    </location>
</feature>
<evidence type="ECO:0000256" key="2">
    <source>
        <dbReference type="SAM" id="MobiDB-lite"/>
    </source>
</evidence>
<feature type="compositionally biased region" description="Basic residues" evidence="2">
    <location>
        <begin position="214"/>
        <end position="226"/>
    </location>
</feature>
<protein>
    <recommendedName>
        <fullName evidence="3">CCHC-type domain-containing protein</fullName>
    </recommendedName>
</protein>
<dbReference type="GO" id="GO:0003676">
    <property type="term" value="F:nucleic acid binding"/>
    <property type="evidence" value="ECO:0007669"/>
    <property type="project" value="InterPro"/>
</dbReference>
<name>A0A5N5IXZ5_9ROSI</name>
<sequence length="364" mass="40452">MAGVDVKASGIEKFDGTDFGYWKMQIEDYLYGKKLHLPLLGTKPNNITATDWDLLDRQVLGVRLTLSRSVAHNVIKEKTTAELMTALSGMYEKPSANNKVHLMKKLFNLRMSNDTSVAQHLNDYNTITNQLSSVEIEFDDEIRALILLASLPNGWEAMRMAVSNSAGKSKLNYDDIRDLILVEEVHRRDSGETSGLSSALNVDSRGRAQFRNSNRGKSKSRGKSKLRLGHQATCWNCGKIGHIKRNCKNPRKAEIDSAHVVAEEVQDALLLAVHSAVQDWVLDSGASFHTSSHRESMQNYVAGDFGKVYLADGEALNVVGMGDVNVALPNKSKWILQNVRHIPELKKNLISIGQLDECGFTVVF</sequence>
<dbReference type="PANTHER" id="PTHR47592:SF27">
    <property type="entry name" value="OS08G0421700 PROTEIN"/>
    <property type="match status" value="1"/>
</dbReference>
<gene>
    <name evidence="4" type="ORF">DKX38_028799</name>
</gene>
<evidence type="ECO:0000313" key="4">
    <source>
        <dbReference type="EMBL" id="KAB5511771.1"/>
    </source>
</evidence>
<dbReference type="EMBL" id="VDCV01000019">
    <property type="protein sequence ID" value="KAB5511771.1"/>
    <property type="molecule type" value="Genomic_DNA"/>
</dbReference>
<dbReference type="PROSITE" id="PS50158">
    <property type="entry name" value="ZF_CCHC"/>
    <property type="match status" value="1"/>
</dbReference>
<dbReference type="InterPro" id="IPR054722">
    <property type="entry name" value="PolX-like_BBD"/>
</dbReference>
<evidence type="ECO:0000313" key="5">
    <source>
        <dbReference type="Proteomes" id="UP000326939"/>
    </source>
</evidence>
<dbReference type="Gene3D" id="4.10.60.10">
    <property type="entry name" value="Zinc finger, CCHC-type"/>
    <property type="match status" value="1"/>
</dbReference>
<dbReference type="Pfam" id="PF00098">
    <property type="entry name" value="zf-CCHC"/>
    <property type="match status" value="1"/>
</dbReference>
<dbReference type="SUPFAM" id="SSF57756">
    <property type="entry name" value="Retrovirus zinc finger-like domains"/>
    <property type="match status" value="1"/>
</dbReference>
<keyword evidence="1" id="KW-0479">Metal-binding</keyword>
<dbReference type="InterPro" id="IPR036875">
    <property type="entry name" value="Znf_CCHC_sf"/>
</dbReference>
<organism evidence="4 5">
    <name type="scientific">Salix brachista</name>
    <dbReference type="NCBI Taxonomy" id="2182728"/>
    <lineage>
        <taxon>Eukaryota</taxon>
        <taxon>Viridiplantae</taxon>
        <taxon>Streptophyta</taxon>
        <taxon>Embryophyta</taxon>
        <taxon>Tracheophyta</taxon>
        <taxon>Spermatophyta</taxon>
        <taxon>Magnoliopsida</taxon>
        <taxon>eudicotyledons</taxon>
        <taxon>Gunneridae</taxon>
        <taxon>Pentapetalae</taxon>
        <taxon>rosids</taxon>
        <taxon>fabids</taxon>
        <taxon>Malpighiales</taxon>
        <taxon>Salicaceae</taxon>
        <taxon>Saliceae</taxon>
        <taxon>Salix</taxon>
    </lineage>
</organism>
<keyword evidence="1" id="KW-0863">Zinc-finger</keyword>
<dbReference type="Proteomes" id="UP000326939">
    <property type="component" value="Chromosome 19"/>
</dbReference>
<dbReference type="Pfam" id="PF14223">
    <property type="entry name" value="Retrotran_gag_2"/>
    <property type="match status" value="1"/>
</dbReference>
<dbReference type="Pfam" id="PF22936">
    <property type="entry name" value="Pol_BBD"/>
    <property type="match status" value="1"/>
</dbReference>
<dbReference type="GO" id="GO:0008270">
    <property type="term" value="F:zinc ion binding"/>
    <property type="evidence" value="ECO:0007669"/>
    <property type="project" value="UniProtKB-KW"/>
</dbReference>